<keyword evidence="2" id="KW-1185">Reference proteome</keyword>
<proteinExistence type="predicted"/>
<evidence type="ECO:0000313" key="1">
    <source>
        <dbReference type="EMBL" id="GBM39151.1"/>
    </source>
</evidence>
<comment type="caution">
    <text evidence="1">The sequence shown here is derived from an EMBL/GenBank/DDBJ whole genome shotgun (WGS) entry which is preliminary data.</text>
</comment>
<name>A0A4Y2FD61_ARAVE</name>
<evidence type="ECO:0000313" key="2">
    <source>
        <dbReference type="Proteomes" id="UP000499080"/>
    </source>
</evidence>
<reference evidence="1 2" key="1">
    <citation type="journal article" date="2019" name="Sci. Rep.">
        <title>Orb-weaving spider Araneus ventricosus genome elucidates the spidroin gene catalogue.</title>
        <authorList>
            <person name="Kono N."/>
            <person name="Nakamura H."/>
            <person name="Ohtoshi R."/>
            <person name="Moran D.A.P."/>
            <person name="Shinohara A."/>
            <person name="Yoshida Y."/>
            <person name="Fujiwara M."/>
            <person name="Mori M."/>
            <person name="Tomita M."/>
            <person name="Arakawa K."/>
        </authorList>
    </citation>
    <scope>NUCLEOTIDE SEQUENCE [LARGE SCALE GENOMIC DNA]</scope>
</reference>
<gene>
    <name evidence="1" type="ORF">AVEN_59865_1</name>
</gene>
<dbReference type="EMBL" id="BGPR01000887">
    <property type="protein sequence ID" value="GBM39151.1"/>
    <property type="molecule type" value="Genomic_DNA"/>
</dbReference>
<sequence>MTRRDATGREDFAVVQAKQTAGAVHPSSSARQLLAKKQSPPAETISLPPFSLSRTLRGKVSARGSGPSSSLASLFTCSPHLSFAAGPWTTPVALVSGCSFSWFRAVTVP</sequence>
<dbReference type="Proteomes" id="UP000499080">
    <property type="component" value="Unassembled WGS sequence"/>
</dbReference>
<accession>A0A4Y2FD61</accession>
<protein>
    <submittedName>
        <fullName evidence="1">Uncharacterized protein</fullName>
    </submittedName>
</protein>
<organism evidence="1 2">
    <name type="scientific">Araneus ventricosus</name>
    <name type="common">Orbweaver spider</name>
    <name type="synonym">Epeira ventricosa</name>
    <dbReference type="NCBI Taxonomy" id="182803"/>
    <lineage>
        <taxon>Eukaryota</taxon>
        <taxon>Metazoa</taxon>
        <taxon>Ecdysozoa</taxon>
        <taxon>Arthropoda</taxon>
        <taxon>Chelicerata</taxon>
        <taxon>Arachnida</taxon>
        <taxon>Araneae</taxon>
        <taxon>Araneomorphae</taxon>
        <taxon>Entelegynae</taxon>
        <taxon>Araneoidea</taxon>
        <taxon>Araneidae</taxon>
        <taxon>Araneus</taxon>
    </lineage>
</organism>
<dbReference type="AlphaFoldDB" id="A0A4Y2FD61"/>